<dbReference type="Proteomes" id="UP000247591">
    <property type="component" value="Unassembled WGS sequence"/>
</dbReference>
<keyword evidence="5" id="KW-1185">Reference proteome</keyword>
<dbReference type="Gene3D" id="3.30.750.24">
    <property type="entry name" value="STAS domain"/>
    <property type="match status" value="1"/>
</dbReference>
<evidence type="ECO:0000256" key="1">
    <source>
        <dbReference type="ARBA" id="ARBA00009013"/>
    </source>
</evidence>
<dbReference type="InterPro" id="IPR002645">
    <property type="entry name" value="STAS_dom"/>
</dbReference>
<dbReference type="PANTHER" id="PTHR33495:SF13">
    <property type="entry name" value="ANTI-SIGMA-F FACTOR ANTAGONIST RSFB"/>
    <property type="match status" value="1"/>
</dbReference>
<accession>A0A318RCR9</accession>
<proteinExistence type="inferred from homology"/>
<dbReference type="PANTHER" id="PTHR33495">
    <property type="entry name" value="ANTI-SIGMA FACTOR ANTAGONIST TM_1081-RELATED-RELATED"/>
    <property type="match status" value="1"/>
</dbReference>
<dbReference type="EMBL" id="QJSP01000040">
    <property type="protein sequence ID" value="PYE11121.1"/>
    <property type="molecule type" value="Genomic_DNA"/>
</dbReference>
<dbReference type="Pfam" id="PF01740">
    <property type="entry name" value="STAS"/>
    <property type="match status" value="1"/>
</dbReference>
<comment type="similarity">
    <text evidence="1 2">Belongs to the anti-sigma-factor antagonist family.</text>
</comment>
<dbReference type="CDD" id="cd07043">
    <property type="entry name" value="STAS_anti-anti-sigma_factors"/>
    <property type="match status" value="1"/>
</dbReference>
<evidence type="ECO:0000256" key="2">
    <source>
        <dbReference type="RuleBase" id="RU003749"/>
    </source>
</evidence>
<sequence length="133" mass="13792">MHSEDDPDALVIEHTGLRAGSAALTVITVRREELVILTVEGSIDVLSAPQLSEAITDALTGRPRGLIIDLTSTDFLASAGMSALLTARDAIAPTGQFAVVADGPATSRPIRLVGLDDTLTLYPTLDNAIAALS</sequence>
<dbReference type="PROSITE" id="PS50801">
    <property type="entry name" value="STAS"/>
    <property type="match status" value="1"/>
</dbReference>
<evidence type="ECO:0000313" key="5">
    <source>
        <dbReference type="Proteomes" id="UP000247591"/>
    </source>
</evidence>
<dbReference type="RefSeq" id="WP_110473107.1">
    <property type="nucleotide sequence ID" value="NZ_QJSP01000040.1"/>
</dbReference>
<reference evidence="4 5" key="1">
    <citation type="submission" date="2018-06" db="EMBL/GenBank/DDBJ databases">
        <title>Genomic Encyclopedia of Type Strains, Phase IV (KMG-IV): sequencing the most valuable type-strain genomes for metagenomic binning, comparative biology and taxonomic classification.</title>
        <authorList>
            <person name="Goeker M."/>
        </authorList>
    </citation>
    <scope>NUCLEOTIDE SEQUENCE [LARGE SCALE GENOMIC DNA]</scope>
    <source>
        <strain evidence="4 5">DSM 45521</strain>
    </source>
</reference>
<comment type="caution">
    <text evidence="4">The sequence shown here is derived from an EMBL/GenBank/DDBJ whole genome shotgun (WGS) entry which is preliminary data.</text>
</comment>
<organism evidence="4 5">
    <name type="scientific">Williamsia limnetica</name>
    <dbReference type="NCBI Taxonomy" id="882452"/>
    <lineage>
        <taxon>Bacteria</taxon>
        <taxon>Bacillati</taxon>
        <taxon>Actinomycetota</taxon>
        <taxon>Actinomycetes</taxon>
        <taxon>Mycobacteriales</taxon>
        <taxon>Nocardiaceae</taxon>
        <taxon>Williamsia</taxon>
    </lineage>
</organism>
<evidence type="ECO:0000313" key="4">
    <source>
        <dbReference type="EMBL" id="PYE11121.1"/>
    </source>
</evidence>
<feature type="domain" description="STAS" evidence="3">
    <location>
        <begin position="24"/>
        <end position="132"/>
    </location>
</feature>
<protein>
    <recommendedName>
        <fullName evidence="2">Anti-sigma factor antagonist</fullName>
    </recommendedName>
</protein>
<gene>
    <name evidence="4" type="ORF">DFR67_1405</name>
</gene>
<dbReference type="InterPro" id="IPR036513">
    <property type="entry name" value="STAS_dom_sf"/>
</dbReference>
<dbReference type="OrthoDB" id="4484870at2"/>
<dbReference type="InterPro" id="IPR003658">
    <property type="entry name" value="Anti-sigma_ant"/>
</dbReference>
<evidence type="ECO:0000259" key="3">
    <source>
        <dbReference type="PROSITE" id="PS50801"/>
    </source>
</evidence>
<dbReference type="AlphaFoldDB" id="A0A318RCR9"/>
<dbReference type="SUPFAM" id="SSF52091">
    <property type="entry name" value="SpoIIaa-like"/>
    <property type="match status" value="1"/>
</dbReference>
<name>A0A318RCR9_WILLI</name>
<dbReference type="NCBIfam" id="TIGR00377">
    <property type="entry name" value="ant_ant_sig"/>
    <property type="match status" value="1"/>
</dbReference>
<dbReference type="GO" id="GO:0043856">
    <property type="term" value="F:anti-sigma factor antagonist activity"/>
    <property type="evidence" value="ECO:0007669"/>
    <property type="project" value="InterPro"/>
</dbReference>